<keyword evidence="3" id="KW-1185">Reference proteome</keyword>
<gene>
    <name evidence="2" type="ORF">AK812_SmicGene13447</name>
</gene>
<dbReference type="Proteomes" id="UP000186817">
    <property type="component" value="Unassembled WGS sequence"/>
</dbReference>
<evidence type="ECO:0000256" key="1">
    <source>
        <dbReference type="SAM" id="MobiDB-lite"/>
    </source>
</evidence>
<protein>
    <submittedName>
        <fullName evidence="2">Uncharacterized protein</fullName>
    </submittedName>
</protein>
<feature type="compositionally biased region" description="Basic and acidic residues" evidence="1">
    <location>
        <begin position="41"/>
        <end position="50"/>
    </location>
</feature>
<name>A0A1Q9E818_SYMMI</name>
<sequence length="318" mass="36097">MITAACEERPNARNSGYVFHWQWGPPPASTDSPAQLLGGARRSERSERHDNLTNLSLRHEDQMSINRSQSNYIMFLQTKRMLTVVPEMIKGIQTWKEAREQQPGTITLPLRTCSIRNWLKLLRTWDAKEKAMKIKPDREPMTPHQILELIRQMEAMVLTPHGIMRFHATRKLSWKDAELPHYMFAKCQGTAWREAHAVQAVHEVGNRRLKAAHEFRMRSFNVRASGCAHLPFCGSLRMCDRAKEPFKGSERGTKLAKLYLQGVGRGTQLKITGLLMVKAPVAIDATAALSRTRVGVRVVLSCSAEQHTSASKHTTLKL</sequence>
<dbReference type="EMBL" id="LSRX01000232">
    <property type="protein sequence ID" value="OLQ03567.1"/>
    <property type="molecule type" value="Genomic_DNA"/>
</dbReference>
<dbReference type="AlphaFoldDB" id="A0A1Q9E818"/>
<evidence type="ECO:0000313" key="3">
    <source>
        <dbReference type="Proteomes" id="UP000186817"/>
    </source>
</evidence>
<proteinExistence type="predicted"/>
<organism evidence="2 3">
    <name type="scientific">Symbiodinium microadriaticum</name>
    <name type="common">Dinoflagellate</name>
    <name type="synonym">Zooxanthella microadriatica</name>
    <dbReference type="NCBI Taxonomy" id="2951"/>
    <lineage>
        <taxon>Eukaryota</taxon>
        <taxon>Sar</taxon>
        <taxon>Alveolata</taxon>
        <taxon>Dinophyceae</taxon>
        <taxon>Suessiales</taxon>
        <taxon>Symbiodiniaceae</taxon>
        <taxon>Symbiodinium</taxon>
    </lineage>
</organism>
<dbReference type="OrthoDB" id="415363at2759"/>
<reference evidence="2 3" key="1">
    <citation type="submission" date="2016-02" db="EMBL/GenBank/DDBJ databases">
        <title>Genome analysis of coral dinoflagellate symbionts highlights evolutionary adaptations to a symbiotic lifestyle.</title>
        <authorList>
            <person name="Aranda M."/>
            <person name="Li Y."/>
            <person name="Liew Y.J."/>
            <person name="Baumgarten S."/>
            <person name="Simakov O."/>
            <person name="Wilson M."/>
            <person name="Piel J."/>
            <person name="Ashoor H."/>
            <person name="Bougouffa S."/>
            <person name="Bajic V.B."/>
            <person name="Ryu T."/>
            <person name="Ravasi T."/>
            <person name="Bayer T."/>
            <person name="Micklem G."/>
            <person name="Kim H."/>
            <person name="Bhak J."/>
            <person name="Lajeunesse T.C."/>
            <person name="Voolstra C.R."/>
        </authorList>
    </citation>
    <scope>NUCLEOTIDE SEQUENCE [LARGE SCALE GENOMIC DNA]</scope>
    <source>
        <strain evidence="2 3">CCMP2467</strain>
    </source>
</reference>
<feature type="region of interest" description="Disordered" evidence="1">
    <location>
        <begin position="30"/>
        <end position="50"/>
    </location>
</feature>
<comment type="caution">
    <text evidence="2">The sequence shown here is derived from an EMBL/GenBank/DDBJ whole genome shotgun (WGS) entry which is preliminary data.</text>
</comment>
<evidence type="ECO:0000313" key="2">
    <source>
        <dbReference type="EMBL" id="OLQ03567.1"/>
    </source>
</evidence>
<accession>A0A1Q9E818</accession>